<dbReference type="RefSeq" id="WP_166125328.1">
    <property type="nucleotide sequence ID" value="NZ_JAANOQ010000001.1"/>
</dbReference>
<evidence type="ECO:0000256" key="2">
    <source>
        <dbReference type="ARBA" id="ARBA00022803"/>
    </source>
</evidence>
<dbReference type="PROSITE" id="PS50005">
    <property type="entry name" value="TPR"/>
    <property type="match status" value="1"/>
</dbReference>
<keyword evidence="2 3" id="KW-0802">TPR repeat</keyword>
<organism evidence="4 5">
    <name type="scientific">Flavobacterium bernardetii</name>
    <dbReference type="NCBI Taxonomy" id="2813823"/>
    <lineage>
        <taxon>Bacteria</taxon>
        <taxon>Pseudomonadati</taxon>
        <taxon>Bacteroidota</taxon>
        <taxon>Flavobacteriia</taxon>
        <taxon>Flavobacteriales</taxon>
        <taxon>Flavobacteriaceae</taxon>
        <taxon>Flavobacterium</taxon>
    </lineage>
</organism>
<dbReference type="Proteomes" id="UP000605990">
    <property type="component" value="Unassembled WGS sequence"/>
</dbReference>
<dbReference type="Pfam" id="PF01239">
    <property type="entry name" value="PPTA"/>
    <property type="match status" value="1"/>
</dbReference>
<dbReference type="Gene3D" id="1.25.40.10">
    <property type="entry name" value="Tetratricopeptide repeat domain"/>
    <property type="match status" value="1"/>
</dbReference>
<feature type="repeat" description="TPR" evidence="3">
    <location>
        <begin position="141"/>
        <end position="174"/>
    </location>
</feature>
<dbReference type="SUPFAM" id="SSF48452">
    <property type="entry name" value="TPR-like"/>
    <property type="match status" value="2"/>
</dbReference>
<comment type="caution">
    <text evidence="4">The sequence shown here is derived from an EMBL/GenBank/DDBJ whole genome shotgun (WGS) entry which is preliminary data.</text>
</comment>
<keyword evidence="5" id="KW-1185">Reference proteome</keyword>
<gene>
    <name evidence="4" type="ORF">H8R27_04385</name>
</gene>
<sequence>MKSEKELFTIAEKIYHQYRESRYPKAIEAFKNLLNYYPNHIEGWSMLSTMQSCAENYEDAIDSIENAIKLDINNISLWNQKQLLLYNINRLEFEGSTFYNPETDSEHTLKQFKNKTELQQEILSCCNIQISIVPKDYYNLGNLYEDKGDVLESLEEWDNAIEAFKRAIIFHEEYDDSDFINPIARCYFNMAKIYELQDKFLLAVESYDKSFMIDNEEIILTHKARALRKMGDYLAAEKVETQFIEIATDQFNETKDLAYMYQIIDVYKETNQIDKAFETFYEMESKCKKDEDLEENLLAIKLDLLQLRN</sequence>
<dbReference type="EMBL" id="JACRUN010000001">
    <property type="protein sequence ID" value="MBC5834116.1"/>
    <property type="molecule type" value="Genomic_DNA"/>
</dbReference>
<dbReference type="Gene3D" id="1.25.40.1040">
    <property type="match status" value="1"/>
</dbReference>
<dbReference type="InterPro" id="IPR019734">
    <property type="entry name" value="TPR_rpt"/>
</dbReference>
<dbReference type="InterPro" id="IPR051685">
    <property type="entry name" value="Ycf3/AcsC/BcsC/TPR_MFPF"/>
</dbReference>
<accession>A0ABR7IWH1</accession>
<dbReference type="Pfam" id="PF13181">
    <property type="entry name" value="TPR_8"/>
    <property type="match status" value="1"/>
</dbReference>
<dbReference type="InterPro" id="IPR002088">
    <property type="entry name" value="Prenyl_trans_a"/>
</dbReference>
<evidence type="ECO:0000313" key="4">
    <source>
        <dbReference type="EMBL" id="MBC5834116.1"/>
    </source>
</evidence>
<keyword evidence="1" id="KW-0677">Repeat</keyword>
<protein>
    <submittedName>
        <fullName evidence="4">Tetratricopeptide repeat protein</fullName>
    </submittedName>
</protein>
<evidence type="ECO:0000313" key="5">
    <source>
        <dbReference type="Proteomes" id="UP000605990"/>
    </source>
</evidence>
<reference evidence="4 5" key="1">
    <citation type="submission" date="2020-08" db="EMBL/GenBank/DDBJ databases">
        <title>Description of novel Flavobacterium F-408 isolate.</title>
        <authorList>
            <person name="Saticioglu I.B."/>
            <person name="Duman M."/>
            <person name="Altun S."/>
        </authorList>
    </citation>
    <scope>NUCLEOTIDE SEQUENCE [LARGE SCALE GENOMIC DNA]</scope>
    <source>
        <strain evidence="4 5">F-408</strain>
    </source>
</reference>
<proteinExistence type="predicted"/>
<dbReference type="InterPro" id="IPR011990">
    <property type="entry name" value="TPR-like_helical_dom_sf"/>
</dbReference>
<dbReference type="PANTHER" id="PTHR44943:SF4">
    <property type="entry name" value="TPR REPEAT-CONTAINING PROTEIN MJ0798"/>
    <property type="match status" value="1"/>
</dbReference>
<evidence type="ECO:0000256" key="1">
    <source>
        <dbReference type="ARBA" id="ARBA00022737"/>
    </source>
</evidence>
<dbReference type="PANTHER" id="PTHR44943">
    <property type="entry name" value="CELLULOSE SYNTHASE OPERON PROTEIN C"/>
    <property type="match status" value="1"/>
</dbReference>
<evidence type="ECO:0000256" key="3">
    <source>
        <dbReference type="PROSITE-ProRule" id="PRU00339"/>
    </source>
</evidence>
<name>A0ABR7IWH1_9FLAO</name>
<dbReference type="SMART" id="SM00028">
    <property type="entry name" value="TPR"/>
    <property type="match status" value="4"/>
</dbReference>